<dbReference type="InterPro" id="IPR001279">
    <property type="entry name" value="Metallo-B-lactamas"/>
</dbReference>
<dbReference type="CDD" id="cd16279">
    <property type="entry name" value="metallo-hydrolase-like_MBL-fold"/>
    <property type="match status" value="1"/>
</dbReference>
<dbReference type="Pfam" id="PF12706">
    <property type="entry name" value="Lactamase_B_2"/>
    <property type="match status" value="1"/>
</dbReference>
<dbReference type="SMART" id="SM00849">
    <property type="entry name" value="Lactamase_B"/>
    <property type="match status" value="1"/>
</dbReference>
<evidence type="ECO:0000313" key="2">
    <source>
        <dbReference type="EMBL" id="KKN90696.1"/>
    </source>
</evidence>
<name>A0A0F9WWB4_9ZZZZ</name>
<dbReference type="PANTHER" id="PTHR42663:SF6">
    <property type="entry name" value="HYDROLASE C777.06C-RELATED"/>
    <property type="match status" value="1"/>
</dbReference>
<accession>A0A0F9WWB4</accession>
<dbReference type="PANTHER" id="PTHR42663">
    <property type="entry name" value="HYDROLASE C777.06C-RELATED-RELATED"/>
    <property type="match status" value="1"/>
</dbReference>
<proteinExistence type="predicted"/>
<protein>
    <recommendedName>
        <fullName evidence="1">Metallo-beta-lactamase domain-containing protein</fullName>
    </recommendedName>
</protein>
<feature type="domain" description="Metallo-beta-lactamase" evidence="1">
    <location>
        <begin position="40"/>
        <end position="233"/>
    </location>
</feature>
<comment type="caution">
    <text evidence="2">The sequence shown here is derived from an EMBL/GenBank/DDBJ whole genome shotgun (WGS) entry which is preliminary data.</text>
</comment>
<reference evidence="2" key="1">
    <citation type="journal article" date="2015" name="Nature">
        <title>Complex archaea that bridge the gap between prokaryotes and eukaryotes.</title>
        <authorList>
            <person name="Spang A."/>
            <person name="Saw J.H."/>
            <person name="Jorgensen S.L."/>
            <person name="Zaremba-Niedzwiedzka K."/>
            <person name="Martijn J."/>
            <person name="Lind A.E."/>
            <person name="van Eijk R."/>
            <person name="Schleper C."/>
            <person name="Guy L."/>
            <person name="Ettema T.J."/>
        </authorList>
    </citation>
    <scope>NUCLEOTIDE SEQUENCE</scope>
</reference>
<dbReference type="Gene3D" id="3.60.15.10">
    <property type="entry name" value="Ribonuclease Z/Hydroxyacylglutathione hydrolase-like"/>
    <property type="match status" value="1"/>
</dbReference>
<organism evidence="2">
    <name type="scientific">marine sediment metagenome</name>
    <dbReference type="NCBI Taxonomy" id="412755"/>
    <lineage>
        <taxon>unclassified sequences</taxon>
        <taxon>metagenomes</taxon>
        <taxon>ecological metagenomes</taxon>
    </lineage>
</organism>
<evidence type="ECO:0000259" key="1">
    <source>
        <dbReference type="SMART" id="SM00849"/>
    </source>
</evidence>
<dbReference type="EMBL" id="LAZR01000108">
    <property type="protein sequence ID" value="KKN90696.1"/>
    <property type="molecule type" value="Genomic_DNA"/>
</dbReference>
<dbReference type="AlphaFoldDB" id="A0A0F9WWB4"/>
<sequence length="264" mass="29790">MSLTITLLGTGTSAGIPIIGCDCDTCRSPDPRDHRDRPGAMVCYEIDGEPRVVLIDTPTELRHQLIRHRVTRVDAVIYTHNHADHVFGLDDLRRINAVMGRAIDLYGEPNVIDWIRTGFRYAFHPEANPNQSWVPQLTTHTIAPDGPIEIAGQSWTPIRVMHGRIPILGFRLGRFAYCTDCSEIPPDSMNLLKDLDVLVIDALRYRPHPTHLTIEQALAVVDKLQPRRAYFTHIAHDIRHAELELKLPEHVTLAHDGLTIEVPN</sequence>
<gene>
    <name evidence="2" type="ORF">LCGC14_0226390</name>
</gene>
<dbReference type="InterPro" id="IPR036866">
    <property type="entry name" value="RibonucZ/Hydroxyglut_hydro"/>
</dbReference>
<dbReference type="SUPFAM" id="SSF56281">
    <property type="entry name" value="Metallo-hydrolase/oxidoreductase"/>
    <property type="match status" value="1"/>
</dbReference>